<evidence type="ECO:0000256" key="4">
    <source>
        <dbReference type="ARBA" id="ARBA00022741"/>
    </source>
</evidence>
<feature type="domain" description="ABC transporter" evidence="7">
    <location>
        <begin position="18"/>
        <end position="250"/>
    </location>
</feature>
<dbReference type="GO" id="GO:0046677">
    <property type="term" value="P:response to antibiotic"/>
    <property type="evidence" value="ECO:0007669"/>
    <property type="project" value="UniProtKB-KW"/>
</dbReference>
<sequence length="344" mass="36987">MSADLRTPVGAARGKPMIEVEQLVKRYSGASTDAVAGVSFAVRQSEIFALLGPNGAGKTTTVGMLTTRVVPTGGKARLAGIDVVDQPVRARAALAVVPQRINLDRSLSIRQNLLFHAAYHGVPTGVARSRAQHLLERFELTDHADHKADLLSGGQAQRVLVARALMHNPQVLFLDEPTTGLDPAVRLFVWESIRELRDQGVAMVLTTHDMREAAELSDRVAIMDGGKLLVEETPERLVSTLPGTQTLDLTLDTAPGSTALVAALKALPNAVHVEQIGEAVAAAEDTRGQRERLRLRLYVDGDAPTLVVPVAEVLSEHGAVLTDITIGRPNLEDVFLHHTGRTLR</sequence>
<keyword evidence="3" id="KW-0813">Transport</keyword>
<dbReference type="EMBL" id="AB307968">
    <property type="protein sequence ID" value="BAF98636.1"/>
    <property type="molecule type" value="Genomic_DNA"/>
</dbReference>
<evidence type="ECO:0000256" key="5">
    <source>
        <dbReference type="ARBA" id="ARBA00022840"/>
    </source>
</evidence>
<name>A9ZNV9_9ACTN</name>
<evidence type="ECO:0000256" key="2">
    <source>
        <dbReference type="ARBA" id="ARBA00005417"/>
    </source>
</evidence>
<comment type="similarity">
    <text evidence="2">Belongs to the ABC transporter superfamily.</text>
</comment>
<dbReference type="AlphaFoldDB" id="A9ZNV9"/>
<protein>
    <submittedName>
        <fullName evidence="8">Putative ABC transporter</fullName>
    </submittedName>
</protein>
<evidence type="ECO:0000256" key="6">
    <source>
        <dbReference type="ARBA" id="ARBA00023251"/>
    </source>
</evidence>
<dbReference type="PANTHER" id="PTHR42711:SF5">
    <property type="entry name" value="ABC TRANSPORTER ATP-BINDING PROTEIN NATA"/>
    <property type="match status" value="1"/>
</dbReference>
<keyword evidence="5" id="KW-0067">ATP-binding</keyword>
<dbReference type="SMART" id="SM00382">
    <property type="entry name" value="AAA"/>
    <property type="match status" value="1"/>
</dbReference>
<dbReference type="Pfam" id="PF00005">
    <property type="entry name" value="ABC_tran"/>
    <property type="match status" value="1"/>
</dbReference>
<dbReference type="InterPro" id="IPR050763">
    <property type="entry name" value="ABC_transporter_ATP-binding"/>
</dbReference>
<dbReference type="GO" id="GO:0016887">
    <property type="term" value="F:ATP hydrolysis activity"/>
    <property type="evidence" value="ECO:0007669"/>
    <property type="project" value="InterPro"/>
</dbReference>
<dbReference type="PROSITE" id="PS00211">
    <property type="entry name" value="ABC_TRANSPORTER_1"/>
    <property type="match status" value="1"/>
</dbReference>
<accession>A9ZNV9</accession>
<reference evidence="8" key="1">
    <citation type="journal article" date="2007" name="Biosci. Biotechnol. Biochem.">
        <title>Cloning of the gene cluster responsible for biosynthesis of KS-505a (longestin), a unique tetraterpenoid.</title>
        <authorList>
            <person name="Hayashi Y."/>
            <person name="Onaka H."/>
            <person name="Itoh N."/>
            <person name="Seto H."/>
            <person name="Dairi T."/>
        </authorList>
    </citation>
    <scope>NUCLEOTIDE SEQUENCE</scope>
</reference>
<comment type="subcellular location">
    <subcellularLocation>
        <location evidence="1">Cell membrane</location>
        <topology evidence="1">Peripheral membrane protein</topology>
    </subcellularLocation>
</comment>
<evidence type="ECO:0000259" key="7">
    <source>
        <dbReference type="PROSITE" id="PS50893"/>
    </source>
</evidence>
<keyword evidence="4" id="KW-0547">Nucleotide-binding</keyword>
<evidence type="ECO:0000313" key="8">
    <source>
        <dbReference type="EMBL" id="BAF98636.1"/>
    </source>
</evidence>
<dbReference type="GO" id="GO:0005524">
    <property type="term" value="F:ATP binding"/>
    <property type="evidence" value="ECO:0007669"/>
    <property type="project" value="UniProtKB-KW"/>
</dbReference>
<keyword evidence="6" id="KW-0046">Antibiotic resistance</keyword>
<dbReference type="Gene3D" id="3.40.50.300">
    <property type="entry name" value="P-loop containing nucleotide triphosphate hydrolases"/>
    <property type="match status" value="1"/>
</dbReference>
<proteinExistence type="inferred from homology"/>
<dbReference type="InterPro" id="IPR003439">
    <property type="entry name" value="ABC_transporter-like_ATP-bd"/>
</dbReference>
<evidence type="ECO:0000256" key="1">
    <source>
        <dbReference type="ARBA" id="ARBA00004202"/>
    </source>
</evidence>
<evidence type="ECO:0000256" key="3">
    <source>
        <dbReference type="ARBA" id="ARBA00022448"/>
    </source>
</evidence>
<dbReference type="PROSITE" id="PS50893">
    <property type="entry name" value="ABC_TRANSPORTER_2"/>
    <property type="match status" value="1"/>
</dbReference>
<dbReference type="InterPro" id="IPR003593">
    <property type="entry name" value="AAA+_ATPase"/>
</dbReference>
<dbReference type="InterPro" id="IPR017871">
    <property type="entry name" value="ABC_transporter-like_CS"/>
</dbReference>
<dbReference type="PANTHER" id="PTHR42711">
    <property type="entry name" value="ABC TRANSPORTER ATP-BINDING PROTEIN"/>
    <property type="match status" value="1"/>
</dbReference>
<dbReference type="InterPro" id="IPR027417">
    <property type="entry name" value="P-loop_NTPase"/>
</dbReference>
<dbReference type="SUPFAM" id="SSF52540">
    <property type="entry name" value="P-loop containing nucleoside triphosphate hydrolases"/>
    <property type="match status" value="1"/>
</dbReference>
<organism evidence="8">
    <name type="scientific">Streptomyces argenteolus</name>
    <dbReference type="NCBI Taxonomy" id="67274"/>
    <lineage>
        <taxon>Bacteria</taxon>
        <taxon>Bacillati</taxon>
        <taxon>Actinomycetota</taxon>
        <taxon>Actinomycetes</taxon>
        <taxon>Kitasatosporales</taxon>
        <taxon>Streptomycetaceae</taxon>
        <taxon>Streptomyces</taxon>
    </lineage>
</organism>
<dbReference type="GO" id="GO:0005886">
    <property type="term" value="C:plasma membrane"/>
    <property type="evidence" value="ECO:0007669"/>
    <property type="project" value="UniProtKB-SubCell"/>
</dbReference>